<dbReference type="GO" id="GO:0008107">
    <property type="term" value="F:galactoside 2-alpha-L-fucosyltransferase activity"/>
    <property type="evidence" value="ECO:0007669"/>
    <property type="project" value="InterPro"/>
</dbReference>
<dbReference type="GO" id="GO:0032580">
    <property type="term" value="C:Golgi cisterna membrane"/>
    <property type="evidence" value="ECO:0007669"/>
    <property type="project" value="UniProtKB-SubCell"/>
</dbReference>
<dbReference type="EC" id="2.4.1.-" evidence="3"/>
<accession>A0AAD9J125</accession>
<sequence length="400" mass="46036">MIGCGDMITSIQLKSTIWILPSIMVLGLICIIFWINIYDRSNLIGPETIFSERFTFQGNFSNEHQQYVISRTTDIPEVYGEQNKNDSDPLVNKKYSLSSGASTLYVDTANLTGNNLTSTEKHYMTASSMGRLGNQMFQYAALFATSRNNPAWIPLMRDGNYFSLLRTTFGRSLSINVANVSNVTFNRVGADVDADLTIQTLRHLPKTDLILSGFFQSYKYFSDTKNDIRNEFTFPSRVQDEVHEYYKNITPFEWKREQFVRVGIHVRRTNLISENRQKMGFIPRPPSYFFHAMNYFMKLHNRVQFIVASDDLSWCKKNIIGDHVVYSTHNYIIDLAILSLSDHVIISIGTYSWWAGWLCQGTTVYYGKLPPNDTYLGKVYNNNSWVPVPDDTYNNWVAVV</sequence>
<keyword evidence="2 3" id="KW-0808">Transferase</keyword>
<dbReference type="CDD" id="cd11301">
    <property type="entry name" value="Fut1_Fut2_like"/>
    <property type="match status" value="1"/>
</dbReference>
<comment type="caution">
    <text evidence="4">The sequence shown here is derived from an EMBL/GenBank/DDBJ whole genome shotgun (WGS) entry which is preliminary data.</text>
</comment>
<keyword evidence="3" id="KW-0333">Golgi apparatus</keyword>
<dbReference type="PANTHER" id="PTHR11927:SF9">
    <property type="entry name" value="L-FUCOSYLTRANSFERASE"/>
    <property type="match status" value="1"/>
</dbReference>
<dbReference type="InterPro" id="IPR002516">
    <property type="entry name" value="Glyco_trans_11"/>
</dbReference>
<keyword evidence="1 3" id="KW-0328">Glycosyltransferase</keyword>
<keyword evidence="3" id="KW-1133">Transmembrane helix</keyword>
<feature type="transmembrane region" description="Helical" evidence="3">
    <location>
        <begin position="17"/>
        <end position="37"/>
    </location>
</feature>
<protein>
    <recommendedName>
        <fullName evidence="3">L-Fucosyltransferase</fullName>
        <ecNumber evidence="3">2.4.1.-</ecNumber>
    </recommendedName>
</protein>
<proteinExistence type="inferred from homology"/>
<dbReference type="GO" id="GO:0005975">
    <property type="term" value="P:carbohydrate metabolic process"/>
    <property type="evidence" value="ECO:0007669"/>
    <property type="project" value="InterPro"/>
</dbReference>
<keyword evidence="3" id="KW-0472">Membrane</keyword>
<organism evidence="4 5">
    <name type="scientific">Paralvinella palmiformis</name>
    <dbReference type="NCBI Taxonomy" id="53620"/>
    <lineage>
        <taxon>Eukaryota</taxon>
        <taxon>Metazoa</taxon>
        <taxon>Spiralia</taxon>
        <taxon>Lophotrochozoa</taxon>
        <taxon>Annelida</taxon>
        <taxon>Polychaeta</taxon>
        <taxon>Sedentaria</taxon>
        <taxon>Canalipalpata</taxon>
        <taxon>Terebellida</taxon>
        <taxon>Terebelliformia</taxon>
        <taxon>Alvinellidae</taxon>
        <taxon>Paralvinella</taxon>
    </lineage>
</organism>
<dbReference type="Pfam" id="PF01531">
    <property type="entry name" value="Glyco_transf_11"/>
    <property type="match status" value="1"/>
</dbReference>
<dbReference type="Proteomes" id="UP001208570">
    <property type="component" value="Unassembled WGS sequence"/>
</dbReference>
<gene>
    <name evidence="4" type="ORF">LSH36_743g01032</name>
</gene>
<comment type="pathway">
    <text evidence="3">Protein modification; protein glycosylation.</text>
</comment>
<dbReference type="EMBL" id="JAODUP010000743">
    <property type="protein sequence ID" value="KAK2144614.1"/>
    <property type="molecule type" value="Genomic_DNA"/>
</dbReference>
<evidence type="ECO:0000256" key="3">
    <source>
        <dbReference type="RuleBase" id="RU363129"/>
    </source>
</evidence>
<keyword evidence="5" id="KW-1185">Reference proteome</keyword>
<evidence type="ECO:0000256" key="2">
    <source>
        <dbReference type="ARBA" id="ARBA00022679"/>
    </source>
</evidence>
<keyword evidence="3" id="KW-0812">Transmembrane</keyword>
<keyword evidence="3" id="KW-0325">Glycoprotein</keyword>
<evidence type="ECO:0000313" key="4">
    <source>
        <dbReference type="EMBL" id="KAK2144614.1"/>
    </source>
</evidence>
<reference evidence="4" key="1">
    <citation type="journal article" date="2023" name="Mol. Biol. Evol.">
        <title>Third-Generation Sequencing Reveals the Adaptive Role of the Epigenome in Three Deep-Sea Polychaetes.</title>
        <authorList>
            <person name="Perez M."/>
            <person name="Aroh O."/>
            <person name="Sun Y."/>
            <person name="Lan Y."/>
            <person name="Juniper S.K."/>
            <person name="Young C.R."/>
            <person name="Angers B."/>
            <person name="Qian P.Y."/>
        </authorList>
    </citation>
    <scope>NUCLEOTIDE SEQUENCE</scope>
    <source>
        <strain evidence="4">P08H-3</strain>
    </source>
</reference>
<dbReference type="AlphaFoldDB" id="A0AAD9J125"/>
<evidence type="ECO:0000313" key="5">
    <source>
        <dbReference type="Proteomes" id="UP001208570"/>
    </source>
</evidence>
<comment type="subcellular location">
    <subcellularLocation>
        <location evidence="3">Golgi apparatus</location>
        <location evidence="3">Golgi stack membrane</location>
        <topology evidence="3">Single-pass type II membrane protein</topology>
    </subcellularLocation>
</comment>
<comment type="similarity">
    <text evidence="3">Belongs to the glycosyltransferase 11 family.</text>
</comment>
<name>A0AAD9J125_9ANNE</name>
<dbReference type="PANTHER" id="PTHR11927">
    <property type="entry name" value="GALACTOSIDE 2-L-FUCOSYLTRANSFERASE"/>
    <property type="match status" value="1"/>
</dbReference>
<keyword evidence="3" id="KW-0735">Signal-anchor</keyword>
<evidence type="ECO:0000256" key="1">
    <source>
        <dbReference type="ARBA" id="ARBA00022676"/>
    </source>
</evidence>